<keyword evidence="1" id="KW-1133">Transmembrane helix</keyword>
<reference evidence="2" key="1">
    <citation type="submission" date="2020-05" db="EMBL/GenBank/DDBJ databases">
        <authorList>
            <person name="Chiriac C."/>
            <person name="Salcher M."/>
            <person name="Ghai R."/>
            <person name="Kavagutti S V."/>
        </authorList>
    </citation>
    <scope>NUCLEOTIDE SEQUENCE</scope>
</reference>
<dbReference type="Pfam" id="PF06923">
    <property type="entry name" value="GutM"/>
    <property type="match status" value="1"/>
</dbReference>
<name>A0A6J6DVM5_9ZZZZ</name>
<evidence type="ECO:0000313" key="2">
    <source>
        <dbReference type="EMBL" id="CAB4566995.1"/>
    </source>
</evidence>
<proteinExistence type="predicted"/>
<accession>A0A6J6DVM5</accession>
<dbReference type="InterPro" id="IPR009693">
    <property type="entry name" value="Glucitol_operon_activator"/>
</dbReference>
<keyword evidence="1" id="KW-0472">Membrane</keyword>
<evidence type="ECO:0000256" key="1">
    <source>
        <dbReference type="SAM" id="Phobius"/>
    </source>
</evidence>
<keyword evidence="1" id="KW-0812">Transmembrane</keyword>
<dbReference type="EMBL" id="CAEZTT010000002">
    <property type="protein sequence ID" value="CAB4566995.1"/>
    <property type="molecule type" value="Genomic_DNA"/>
</dbReference>
<dbReference type="AlphaFoldDB" id="A0A6J6DVM5"/>
<gene>
    <name evidence="2" type="ORF">UFOPK1726_00050</name>
</gene>
<sequence length="135" mass="14871">MEVLIYILLVIAAMWVFQLYFAAKQSMRFSKSLREIRAMGRTAVGIGGFRYRGGRAFVALSEKNGITVGAKVLVGWTVFASPVDYPQLVGKPLTALANGEQMDTLRKKVQDAAKMAAEVLLKEENLNESDTDNTP</sequence>
<feature type="transmembrane region" description="Helical" evidence="1">
    <location>
        <begin position="6"/>
        <end position="23"/>
    </location>
</feature>
<protein>
    <submittedName>
        <fullName evidence="2">Unannotated protein</fullName>
    </submittedName>
</protein>
<organism evidence="2">
    <name type="scientific">freshwater metagenome</name>
    <dbReference type="NCBI Taxonomy" id="449393"/>
    <lineage>
        <taxon>unclassified sequences</taxon>
        <taxon>metagenomes</taxon>
        <taxon>ecological metagenomes</taxon>
    </lineage>
</organism>